<feature type="non-terminal residue" evidence="1">
    <location>
        <position position="1"/>
    </location>
</feature>
<dbReference type="Proteomes" id="UP000752696">
    <property type="component" value="Unassembled WGS sequence"/>
</dbReference>
<comment type="caution">
    <text evidence="1">The sequence shown here is derived from an EMBL/GenBank/DDBJ whole genome shotgun (WGS) entry which is preliminary data.</text>
</comment>
<keyword evidence="2" id="KW-1185">Reference proteome</keyword>
<proteinExistence type="predicted"/>
<protein>
    <submittedName>
        <fullName evidence="1">Uncharacterized protein</fullName>
    </submittedName>
</protein>
<evidence type="ECO:0000313" key="1">
    <source>
        <dbReference type="EMBL" id="CAD1470560.1"/>
    </source>
</evidence>
<sequence length="46" mass="5230">SQRLQSDKFASTSAVWDQFIENSQSCYKLGANMTIDKQLFPSKARC</sequence>
<dbReference type="AlphaFoldDB" id="A0A6V7GX27"/>
<reference evidence="1" key="1">
    <citation type="submission" date="2020-07" db="EMBL/GenBank/DDBJ databases">
        <authorList>
            <person name="Nazaruddin N."/>
        </authorList>
    </citation>
    <scope>NUCLEOTIDE SEQUENCE</scope>
</reference>
<dbReference type="EMBL" id="CAJDYZ010003827">
    <property type="protein sequence ID" value="CAD1470560.1"/>
    <property type="molecule type" value="Genomic_DNA"/>
</dbReference>
<accession>A0A6V7GX27</accession>
<dbReference type="OrthoDB" id="8123139at2759"/>
<gene>
    <name evidence="1" type="ORF">MHI_LOCUS189879</name>
</gene>
<organism evidence="1 2">
    <name type="scientific">Heterotrigona itama</name>
    <dbReference type="NCBI Taxonomy" id="395501"/>
    <lineage>
        <taxon>Eukaryota</taxon>
        <taxon>Metazoa</taxon>
        <taxon>Ecdysozoa</taxon>
        <taxon>Arthropoda</taxon>
        <taxon>Hexapoda</taxon>
        <taxon>Insecta</taxon>
        <taxon>Pterygota</taxon>
        <taxon>Neoptera</taxon>
        <taxon>Endopterygota</taxon>
        <taxon>Hymenoptera</taxon>
        <taxon>Apocrita</taxon>
        <taxon>Aculeata</taxon>
        <taxon>Apoidea</taxon>
        <taxon>Anthophila</taxon>
        <taxon>Apidae</taxon>
        <taxon>Heterotrigona</taxon>
    </lineage>
</organism>
<evidence type="ECO:0000313" key="2">
    <source>
        <dbReference type="Proteomes" id="UP000752696"/>
    </source>
</evidence>
<name>A0A6V7GX27_9HYME</name>
<feature type="non-terminal residue" evidence="1">
    <location>
        <position position="46"/>
    </location>
</feature>